<organism evidence="1 2">
    <name type="scientific">Paenibacillus methanolicus</name>
    <dbReference type="NCBI Taxonomy" id="582686"/>
    <lineage>
        <taxon>Bacteria</taxon>
        <taxon>Bacillati</taxon>
        <taxon>Bacillota</taxon>
        <taxon>Bacilli</taxon>
        <taxon>Bacillales</taxon>
        <taxon>Paenibacillaceae</taxon>
        <taxon>Paenibacillus</taxon>
    </lineage>
</organism>
<comment type="caution">
    <text evidence="1">The sequence shown here is derived from an EMBL/GenBank/DDBJ whole genome shotgun (WGS) entry which is preliminary data.</text>
</comment>
<dbReference type="Proteomes" id="UP000323257">
    <property type="component" value="Unassembled WGS sequence"/>
</dbReference>
<reference evidence="1 2" key="1">
    <citation type="submission" date="2019-07" db="EMBL/GenBank/DDBJ databases">
        <title>Genomic Encyclopedia of Type Strains, Phase III (KMG-III): the genomes of soil and plant-associated and newly described type strains.</title>
        <authorList>
            <person name="Whitman W."/>
        </authorList>
    </citation>
    <scope>NUCLEOTIDE SEQUENCE [LARGE SCALE GENOMIC DNA]</scope>
    <source>
        <strain evidence="1 2">BL24</strain>
    </source>
</reference>
<dbReference type="OrthoDB" id="5351532at2"/>
<accession>A0A5S5CJ71</accession>
<gene>
    <name evidence="1" type="ORF">BCM02_101967</name>
</gene>
<dbReference type="AlphaFoldDB" id="A0A5S5CJ71"/>
<dbReference type="RefSeq" id="WP_148927863.1">
    <property type="nucleotide sequence ID" value="NZ_VNHS01000001.1"/>
</dbReference>
<sequence>MDEQERLDRARIRAYYFGDKPNADKAMRIAGVGHLSDPVEVDPYAGLSDPVDILITMMGRMPYRSAAHEVPYPLSRADLFKRLTPGAQTRMKQHAMRQLEQGDDAVAIEILVSLVCLCGASLADCLPALMQKDVYFPGILYRNAGSAVARCLVDDIELSGGYQGAKLAALAWTGTEEAVSAFRRWRAEASENEVWRVIELKTASHAAGWEITSEGERRDLFDMACFGLNEGMDAAKENDVVKLLAESDAVCPWCSGKLMTLLDLIPGSEKLGSLALETNRLRVATCMHCGCYEDLYMDISSTGDYCWYPGNRKPDDLPPRGDGDGAVAPATRFLSDRRRDAYEAADWTLGISVSQIGGFPSWVQDARYPACPTCRGTMKFVAQVDLGEFDRLAQGMFYTFSCGSCCRTATVYQQS</sequence>
<dbReference type="EMBL" id="VNHS01000001">
    <property type="protein sequence ID" value="TYP79846.1"/>
    <property type="molecule type" value="Genomic_DNA"/>
</dbReference>
<keyword evidence="2" id="KW-1185">Reference proteome</keyword>
<name>A0A5S5CJ71_9BACL</name>
<evidence type="ECO:0008006" key="3">
    <source>
        <dbReference type="Google" id="ProtNLM"/>
    </source>
</evidence>
<evidence type="ECO:0000313" key="2">
    <source>
        <dbReference type="Proteomes" id="UP000323257"/>
    </source>
</evidence>
<protein>
    <recommendedName>
        <fullName evidence="3">DUF1963 domain-containing protein</fullName>
    </recommendedName>
</protein>
<dbReference type="Gene3D" id="2.30.320.10">
    <property type="entry name" value="YwqG-like"/>
    <property type="match status" value="1"/>
</dbReference>
<proteinExistence type="predicted"/>
<evidence type="ECO:0000313" key="1">
    <source>
        <dbReference type="EMBL" id="TYP79846.1"/>
    </source>
</evidence>